<dbReference type="EMBL" id="VSRL01000112">
    <property type="protein sequence ID" value="NKE60203.1"/>
    <property type="molecule type" value="Genomic_DNA"/>
</dbReference>
<name>A0ABX1FMI7_9PSEU</name>
<sequence length="644" mass="66896">MTTISRRTVLAAGATAAAATAFANSGIAFAAGAAARALPTGGSFVNIVAHTDDDLLFLNPDIQPSIVSGLPVRTIVLTADQNEGSTTPPMTREELAASVREGQRAAYATLAGQPNNWDRGTLEVATMILEVDTLVGAPNVQLVYLSLPDGGDRDLNHNKALEKLWNDPNFAAPTIIPTGGPVQVAQWYNQADVNNVLLALLDEYQPTVIRIQDPHPSYDFPNEPNEHNDHIHATKFATKAVKAYEGPTGRGFVLFTRYRCYNIAASPVNVPPALLGPKSAAYQAYAEKDPITGPAFDEHVFRNYQRWPVVAPWAIVDGTGTLHAFVAAGDSIMWWHQAVNGAWVGPENLRSGTFAPGVAVALNGSGRVQIAVLDLESGSILTVGQSAAGGGFGNWVDVGNPDGATPAYGTPGLVLNGDGGLELFAINKSNGVSNAWQNSDGSFSGWEALSGNTSVIVSPPVGFTSTTGRLHLFADANGHVDHWQQNPGGSTTFKAIGSVECTHAPGVAMDGGKVRALVREHTDGAVGTVAEGTSNGTFGPLAHIGGQGGVGPVSAVTSGGASPRVLAFARNDNYGISVARQTSGNTFAPWEELGGYAEVGPAAVRDAAGNVRVLIVGGDAKLYERKQTTPGAGSAFAGWQVAGA</sequence>
<dbReference type="PROSITE" id="PS51318">
    <property type="entry name" value="TAT"/>
    <property type="match status" value="1"/>
</dbReference>
<dbReference type="SUPFAM" id="SSF102588">
    <property type="entry name" value="LmbE-like"/>
    <property type="match status" value="1"/>
</dbReference>
<accession>A0ABX1FMI7</accession>
<dbReference type="PANTHER" id="PTHR12993">
    <property type="entry name" value="N-ACETYLGLUCOSAMINYL-PHOSPHATIDYLINOSITOL DE-N-ACETYLASE-RELATED"/>
    <property type="match status" value="1"/>
</dbReference>
<keyword evidence="2" id="KW-0732">Signal</keyword>
<feature type="signal peptide" evidence="2">
    <location>
        <begin position="1"/>
        <end position="30"/>
    </location>
</feature>
<dbReference type="Proteomes" id="UP001515943">
    <property type="component" value="Unassembled WGS sequence"/>
</dbReference>
<dbReference type="PANTHER" id="PTHR12993:SF11">
    <property type="entry name" value="N-ACETYLGLUCOSAMINYL-PHOSPHATIDYLINOSITOL DE-N-ACETYLASE"/>
    <property type="match status" value="1"/>
</dbReference>
<evidence type="ECO:0000313" key="4">
    <source>
        <dbReference type="EMBL" id="NKE60203.1"/>
    </source>
</evidence>
<dbReference type="InterPro" id="IPR024078">
    <property type="entry name" value="LmbE-like_dom_sf"/>
</dbReference>
<proteinExistence type="predicted"/>
<comment type="caution">
    <text evidence="4">The sequence shown here is derived from an EMBL/GenBank/DDBJ whole genome shotgun (WGS) entry which is preliminary data.</text>
</comment>
<dbReference type="InterPro" id="IPR003737">
    <property type="entry name" value="GlcNAc_PI_deacetylase-related"/>
</dbReference>
<feature type="domain" description="PLL-like beta propeller" evidence="3">
    <location>
        <begin position="312"/>
        <end position="595"/>
    </location>
</feature>
<keyword evidence="5" id="KW-1185">Reference proteome</keyword>
<evidence type="ECO:0000259" key="3">
    <source>
        <dbReference type="Pfam" id="PF26607"/>
    </source>
</evidence>
<gene>
    <name evidence="4" type="ORF">FXN61_26745</name>
</gene>
<dbReference type="InterPro" id="IPR006311">
    <property type="entry name" value="TAT_signal"/>
</dbReference>
<dbReference type="Gene3D" id="3.40.50.10320">
    <property type="entry name" value="LmbE-like"/>
    <property type="match status" value="1"/>
</dbReference>
<organism evidence="4 5">
    <name type="scientific">Lentzea indica</name>
    <dbReference type="NCBI Taxonomy" id="2604800"/>
    <lineage>
        <taxon>Bacteria</taxon>
        <taxon>Bacillati</taxon>
        <taxon>Actinomycetota</taxon>
        <taxon>Actinomycetes</taxon>
        <taxon>Pseudonocardiales</taxon>
        <taxon>Pseudonocardiaceae</taxon>
        <taxon>Lentzea</taxon>
    </lineage>
</organism>
<protein>
    <recommendedName>
        <fullName evidence="3">PLL-like beta propeller domain-containing protein</fullName>
    </recommendedName>
</protein>
<dbReference type="Pfam" id="PF26607">
    <property type="entry name" value="DUF8189"/>
    <property type="match status" value="1"/>
</dbReference>
<evidence type="ECO:0000256" key="1">
    <source>
        <dbReference type="ARBA" id="ARBA00022833"/>
    </source>
</evidence>
<dbReference type="Pfam" id="PF02585">
    <property type="entry name" value="PIG-L"/>
    <property type="match status" value="1"/>
</dbReference>
<dbReference type="SUPFAM" id="SSF89372">
    <property type="entry name" value="Fucose-specific lectin"/>
    <property type="match status" value="1"/>
</dbReference>
<feature type="chain" id="PRO_5045106781" description="PLL-like beta propeller domain-containing protein" evidence="2">
    <location>
        <begin position="31"/>
        <end position="644"/>
    </location>
</feature>
<dbReference type="RefSeq" id="WP_167976857.1">
    <property type="nucleotide sequence ID" value="NZ_VSRL01000112.1"/>
</dbReference>
<dbReference type="InterPro" id="IPR058502">
    <property type="entry name" value="PLL-like_beta-prop"/>
</dbReference>
<keyword evidence="1" id="KW-0862">Zinc</keyword>
<evidence type="ECO:0000256" key="2">
    <source>
        <dbReference type="SAM" id="SignalP"/>
    </source>
</evidence>
<reference evidence="4 5" key="1">
    <citation type="submission" date="2019-08" db="EMBL/GenBank/DDBJ databases">
        <title>Lentzea from Indian Himalayas.</title>
        <authorList>
            <person name="Mandal S."/>
            <person name="Mallick Gupta A."/>
            <person name="Maiti P.K."/>
            <person name="Sarkar J."/>
            <person name="Mandal S."/>
        </authorList>
    </citation>
    <scope>NUCLEOTIDE SEQUENCE [LARGE SCALE GENOMIC DNA]</scope>
    <source>
        <strain evidence="4 5">PSKA42</strain>
    </source>
</reference>
<evidence type="ECO:0000313" key="5">
    <source>
        <dbReference type="Proteomes" id="UP001515943"/>
    </source>
</evidence>